<keyword evidence="2" id="KW-1185">Reference proteome</keyword>
<evidence type="ECO:0000256" key="1">
    <source>
        <dbReference type="SAM" id="SignalP"/>
    </source>
</evidence>
<reference evidence="3" key="2">
    <citation type="submission" date="2025-08" db="UniProtKB">
        <authorList>
            <consortium name="RefSeq"/>
        </authorList>
    </citation>
    <scope>IDENTIFICATION</scope>
    <source>
        <strain evidence="3">S238N-H82</strain>
        <tissue evidence="3">Testes</tissue>
    </source>
</reference>
<sequence>MLNNRTILTILVIGTFYTCTWAVVPDAWGAALPPEMAGALTRKQWVQDRRNTMGREVENPCALPSAVRPPACDWWLVHRYARSFEEPEVRQDRDSIGAQRSSLALGYLLGLPSRVPSRRATAQRPVYFRRGL</sequence>
<dbReference type="GeneID" id="118403406"/>
<evidence type="ECO:0000313" key="3">
    <source>
        <dbReference type="RefSeq" id="XP_035658010.1"/>
    </source>
</evidence>
<gene>
    <name evidence="3" type="primary">LOC118403406</name>
</gene>
<dbReference type="RefSeq" id="XP_035658010.1">
    <property type="nucleotide sequence ID" value="XM_035802117.1"/>
</dbReference>
<reference evidence="2" key="1">
    <citation type="journal article" date="2020" name="Nat. Ecol. Evol.">
        <title>Deeply conserved synteny resolves early events in vertebrate evolution.</title>
        <authorList>
            <person name="Simakov O."/>
            <person name="Marletaz F."/>
            <person name="Yue J.X."/>
            <person name="O'Connell B."/>
            <person name="Jenkins J."/>
            <person name="Brandt A."/>
            <person name="Calef R."/>
            <person name="Tung C.H."/>
            <person name="Huang T.K."/>
            <person name="Schmutz J."/>
            <person name="Satoh N."/>
            <person name="Yu J.K."/>
            <person name="Putnam N.H."/>
            <person name="Green R.E."/>
            <person name="Rokhsar D.S."/>
        </authorList>
    </citation>
    <scope>NUCLEOTIDE SEQUENCE [LARGE SCALE GENOMIC DNA]</scope>
    <source>
        <strain evidence="2">S238N-H82</strain>
    </source>
</reference>
<protein>
    <submittedName>
        <fullName evidence="3">Uncharacterized protein LOC118403406</fullName>
    </submittedName>
</protein>
<name>A0A9J7HGL1_BRAFL</name>
<proteinExistence type="predicted"/>
<organism evidence="2 3">
    <name type="scientific">Branchiostoma floridae</name>
    <name type="common">Florida lancelet</name>
    <name type="synonym">Amphioxus</name>
    <dbReference type="NCBI Taxonomy" id="7739"/>
    <lineage>
        <taxon>Eukaryota</taxon>
        <taxon>Metazoa</taxon>
        <taxon>Chordata</taxon>
        <taxon>Cephalochordata</taxon>
        <taxon>Leptocardii</taxon>
        <taxon>Amphioxiformes</taxon>
        <taxon>Branchiostomatidae</taxon>
        <taxon>Branchiostoma</taxon>
    </lineage>
</organism>
<accession>A0A9J7HGL1</accession>
<dbReference type="Proteomes" id="UP000001554">
    <property type="component" value="Chromosome 16"/>
</dbReference>
<dbReference type="OrthoDB" id="10327211at2759"/>
<feature type="signal peptide" evidence="1">
    <location>
        <begin position="1"/>
        <end position="22"/>
    </location>
</feature>
<dbReference type="OMA" id="RPPACDW"/>
<evidence type="ECO:0000313" key="2">
    <source>
        <dbReference type="Proteomes" id="UP000001554"/>
    </source>
</evidence>
<dbReference type="KEGG" id="bfo:118403406"/>
<dbReference type="AlphaFoldDB" id="A0A9J7HGL1"/>
<keyword evidence="1" id="KW-0732">Signal</keyword>
<feature type="chain" id="PRO_5039899878" evidence="1">
    <location>
        <begin position="23"/>
        <end position="132"/>
    </location>
</feature>